<evidence type="ECO:0000313" key="2">
    <source>
        <dbReference type="EMBL" id="RAP73086.1"/>
    </source>
</evidence>
<reference evidence="1 3" key="1">
    <citation type="submission" date="2016-07" db="EMBL/GenBank/DDBJ databases">
        <authorList>
            <person name="Yuval B."/>
        </authorList>
    </citation>
    <scope>NUCLEOTIDE SEQUENCE [LARGE SCALE GENOMIC DNA]</scope>
    <source>
        <strain evidence="1 3">IL</strain>
    </source>
</reference>
<name>A0A1E7Z4T1_9GAMM</name>
<organism evidence="1 3">
    <name type="scientific">Candidatus Erwinia dacicola</name>
    <dbReference type="NCBI Taxonomy" id="252393"/>
    <lineage>
        <taxon>Bacteria</taxon>
        <taxon>Pseudomonadati</taxon>
        <taxon>Pseudomonadota</taxon>
        <taxon>Gammaproteobacteria</taxon>
        <taxon>Enterobacterales</taxon>
        <taxon>Erwiniaceae</taxon>
        <taxon>Erwinia</taxon>
    </lineage>
</organism>
<gene>
    <name evidence="2" type="ORF">ACZ87_00075</name>
    <name evidence="1" type="ORF">BBW68_00800</name>
</gene>
<reference evidence="2 4" key="2">
    <citation type="submission" date="2018-04" db="EMBL/GenBank/DDBJ databases">
        <title>Genomes of the Obligate Erwinia dacicola and Facultative Enterobacter sp. OLF Endosymbionts of the Olive Fruit fly, Bactrocera oleae.</title>
        <authorList>
            <person name="Estes A.M."/>
            <person name="Hearn D.J."/>
            <person name="Agarwal S."/>
            <person name="Pierson E.A."/>
            <person name="Dunning-Hotopp J.C."/>
        </authorList>
    </citation>
    <scope>NUCLEOTIDE SEQUENCE [LARGE SCALE GENOMIC DNA]</scope>
    <source>
        <strain evidence="2 4">Oroville</strain>
    </source>
</reference>
<proteinExistence type="predicted"/>
<comment type="caution">
    <text evidence="1">The sequence shown here is derived from an EMBL/GenBank/DDBJ whole genome shotgun (WGS) entry which is preliminary data.</text>
</comment>
<dbReference type="EMBL" id="MAYS01000057">
    <property type="protein sequence ID" value="OFC63628.1"/>
    <property type="molecule type" value="Genomic_DNA"/>
</dbReference>
<keyword evidence="4" id="KW-1185">Reference proteome</keyword>
<dbReference type="Proteomes" id="UP000244334">
    <property type="component" value="Unassembled WGS sequence"/>
</dbReference>
<sequence length="82" mass="9050">MELAEVTIIAPTAGYVKSDVTAPHVRVMHGSIAAQDIAPEIRARGRHVARCSQKRRSVRVPAMRGSEWGQFLRTLELTRALA</sequence>
<protein>
    <submittedName>
        <fullName evidence="1">Uncharacterized protein</fullName>
    </submittedName>
</protein>
<dbReference type="EMBL" id="LJAM02000004">
    <property type="protein sequence ID" value="RAP73086.1"/>
    <property type="molecule type" value="Genomic_DNA"/>
</dbReference>
<dbReference type="Proteomes" id="UP000243534">
    <property type="component" value="Unassembled WGS sequence"/>
</dbReference>
<evidence type="ECO:0000313" key="3">
    <source>
        <dbReference type="Proteomes" id="UP000243534"/>
    </source>
</evidence>
<evidence type="ECO:0000313" key="4">
    <source>
        <dbReference type="Proteomes" id="UP000244334"/>
    </source>
</evidence>
<dbReference type="OrthoDB" id="6627030at2"/>
<accession>A0A1E7Z4T1</accession>
<dbReference type="RefSeq" id="WP_070133713.1">
    <property type="nucleotide sequence ID" value="NZ_LJAM02000004.1"/>
</dbReference>
<evidence type="ECO:0000313" key="1">
    <source>
        <dbReference type="EMBL" id="OFC63628.1"/>
    </source>
</evidence>
<dbReference type="AlphaFoldDB" id="A0A1E7Z4T1"/>